<dbReference type="Proteomes" id="UP001499979">
    <property type="component" value="Unassembled WGS sequence"/>
</dbReference>
<proteinExistence type="predicted"/>
<name>A0ABN1UKI8_9ACTN</name>
<feature type="compositionally biased region" description="Basic and acidic residues" evidence="1">
    <location>
        <begin position="140"/>
        <end position="155"/>
    </location>
</feature>
<keyword evidence="2" id="KW-0472">Membrane</keyword>
<sequence length="365" mass="37491">MTTTEIRSALTEVRDAVDVPPVDEVAFRARIRAERRRQRGGRVLAAGAAAVVVAAAAVGAARLVDTGAGREVPVASPATEVGTVSETVWFVRDGRLTALDPSGRVHVLGLHAEGVVGYTSERVYAVDAESRVVVLGRVRDDEGSGRDTSYPREDSPVPGPVQSAALSGDGRYLAWMDLQDTVTVYDLKAGQVDLRVDVPRSGYVAAVSADGVLVAENAGLVLHAATGEVAVPTPGVGGSWGAQLAGGRVLVAGPSGESSVYDVGSGTARRIAVLPGGWGALAPDGATAATIEIAPDDSATVDLWDGRGTRSLRGLDGVPEQVRFADEGTLLVQTRGGSSGLWSCSTDDGTCGALPVPDGTFRLSE</sequence>
<dbReference type="EMBL" id="BAAAJE010000022">
    <property type="protein sequence ID" value="GAA1156283.1"/>
    <property type="molecule type" value="Genomic_DNA"/>
</dbReference>
<gene>
    <name evidence="3" type="ORF">GCM10009606_37990</name>
</gene>
<organism evidence="3 4">
    <name type="scientific">Nocardioides aquiterrae</name>
    <dbReference type="NCBI Taxonomy" id="203799"/>
    <lineage>
        <taxon>Bacteria</taxon>
        <taxon>Bacillati</taxon>
        <taxon>Actinomycetota</taxon>
        <taxon>Actinomycetes</taxon>
        <taxon>Propionibacteriales</taxon>
        <taxon>Nocardioidaceae</taxon>
        <taxon>Nocardioides</taxon>
    </lineage>
</organism>
<comment type="caution">
    <text evidence="3">The sequence shown here is derived from an EMBL/GenBank/DDBJ whole genome shotgun (WGS) entry which is preliminary data.</text>
</comment>
<evidence type="ECO:0000313" key="4">
    <source>
        <dbReference type="Proteomes" id="UP001499979"/>
    </source>
</evidence>
<dbReference type="RefSeq" id="WP_343909196.1">
    <property type="nucleotide sequence ID" value="NZ_BAAAJE010000022.1"/>
</dbReference>
<feature type="region of interest" description="Disordered" evidence="1">
    <location>
        <begin position="140"/>
        <end position="160"/>
    </location>
</feature>
<evidence type="ECO:0008006" key="5">
    <source>
        <dbReference type="Google" id="ProtNLM"/>
    </source>
</evidence>
<dbReference type="SUPFAM" id="SSF50969">
    <property type="entry name" value="YVTN repeat-like/Quinoprotein amine dehydrogenase"/>
    <property type="match status" value="1"/>
</dbReference>
<evidence type="ECO:0000256" key="1">
    <source>
        <dbReference type="SAM" id="MobiDB-lite"/>
    </source>
</evidence>
<evidence type="ECO:0000256" key="2">
    <source>
        <dbReference type="SAM" id="Phobius"/>
    </source>
</evidence>
<keyword evidence="2" id="KW-1133">Transmembrane helix</keyword>
<evidence type="ECO:0000313" key="3">
    <source>
        <dbReference type="EMBL" id="GAA1156283.1"/>
    </source>
</evidence>
<feature type="transmembrane region" description="Helical" evidence="2">
    <location>
        <begin position="43"/>
        <end position="64"/>
    </location>
</feature>
<dbReference type="InterPro" id="IPR011044">
    <property type="entry name" value="Quino_amine_DH_bsu"/>
</dbReference>
<keyword evidence="2" id="KW-0812">Transmembrane</keyword>
<reference evidence="3 4" key="1">
    <citation type="journal article" date="2019" name="Int. J. Syst. Evol. Microbiol.">
        <title>The Global Catalogue of Microorganisms (GCM) 10K type strain sequencing project: providing services to taxonomists for standard genome sequencing and annotation.</title>
        <authorList>
            <consortium name="The Broad Institute Genomics Platform"/>
            <consortium name="The Broad Institute Genome Sequencing Center for Infectious Disease"/>
            <person name="Wu L."/>
            <person name="Ma J."/>
        </authorList>
    </citation>
    <scope>NUCLEOTIDE SEQUENCE [LARGE SCALE GENOMIC DNA]</scope>
    <source>
        <strain evidence="3 4">JCM 11813</strain>
    </source>
</reference>
<keyword evidence="4" id="KW-1185">Reference proteome</keyword>
<dbReference type="Gene3D" id="2.130.10.10">
    <property type="entry name" value="YVTN repeat-like/Quinoprotein amine dehydrogenase"/>
    <property type="match status" value="1"/>
</dbReference>
<accession>A0ABN1UKI8</accession>
<protein>
    <recommendedName>
        <fullName evidence="5">WD40 repeat domain-containing protein</fullName>
    </recommendedName>
</protein>
<dbReference type="InterPro" id="IPR015943">
    <property type="entry name" value="WD40/YVTN_repeat-like_dom_sf"/>
</dbReference>